<accession>A0ABQ8AAE1</accession>
<sequence>MLDVAGSFSAVAGVERVTKIASGRLVSFSEQQLLDCDREYTTKAVTASPQRSPTLTKDQMGHAGPVQYQLHGSEVFSTSLATTSGYCWRLYRGTCFCLDGRECSQIMRLRLLDMGQARTGLSTGWQRTLGVKLGEKMVTLGSVETWLGLKGCVV</sequence>
<comment type="caution">
    <text evidence="2">The sequence shown here is derived from an EMBL/GenBank/DDBJ whole genome shotgun (WGS) entry which is preliminary data.</text>
</comment>
<dbReference type="InterPro" id="IPR038765">
    <property type="entry name" value="Papain-like_cys_pep_sf"/>
</dbReference>
<dbReference type="Gene3D" id="3.90.70.10">
    <property type="entry name" value="Cysteine proteinases"/>
    <property type="match status" value="1"/>
</dbReference>
<keyword evidence="3" id="KW-1185">Reference proteome</keyword>
<reference evidence="2 3" key="1">
    <citation type="submission" date="2021-05" db="EMBL/GenBank/DDBJ databases">
        <title>Genome Assembly of Synthetic Allotetraploid Brassica napus Reveals Homoeologous Exchanges between Subgenomes.</title>
        <authorList>
            <person name="Davis J.T."/>
        </authorList>
    </citation>
    <scope>NUCLEOTIDE SEQUENCE [LARGE SCALE GENOMIC DNA]</scope>
    <source>
        <strain evidence="3">cv. Da-Ae</strain>
        <tissue evidence="2">Seedling</tissue>
    </source>
</reference>
<organism evidence="2 3">
    <name type="scientific">Brassica napus</name>
    <name type="common">Rape</name>
    <dbReference type="NCBI Taxonomy" id="3708"/>
    <lineage>
        <taxon>Eukaryota</taxon>
        <taxon>Viridiplantae</taxon>
        <taxon>Streptophyta</taxon>
        <taxon>Embryophyta</taxon>
        <taxon>Tracheophyta</taxon>
        <taxon>Spermatophyta</taxon>
        <taxon>Magnoliopsida</taxon>
        <taxon>eudicotyledons</taxon>
        <taxon>Gunneridae</taxon>
        <taxon>Pentapetalae</taxon>
        <taxon>rosids</taxon>
        <taxon>malvids</taxon>
        <taxon>Brassicales</taxon>
        <taxon>Brassicaceae</taxon>
        <taxon>Brassiceae</taxon>
        <taxon>Brassica</taxon>
    </lineage>
</organism>
<dbReference type="Pfam" id="PF00112">
    <property type="entry name" value="Peptidase_C1"/>
    <property type="match status" value="1"/>
</dbReference>
<evidence type="ECO:0000313" key="3">
    <source>
        <dbReference type="Proteomes" id="UP000824890"/>
    </source>
</evidence>
<proteinExistence type="predicted"/>
<evidence type="ECO:0000259" key="1">
    <source>
        <dbReference type="Pfam" id="PF00112"/>
    </source>
</evidence>
<dbReference type="EMBL" id="JAGKQM010000013">
    <property type="protein sequence ID" value="KAH0889458.1"/>
    <property type="molecule type" value="Genomic_DNA"/>
</dbReference>
<name>A0ABQ8AAE1_BRANA</name>
<dbReference type="InterPro" id="IPR000668">
    <property type="entry name" value="Peptidase_C1A_C"/>
</dbReference>
<dbReference type="Proteomes" id="UP000824890">
    <property type="component" value="Unassembled WGS sequence"/>
</dbReference>
<evidence type="ECO:0000313" key="2">
    <source>
        <dbReference type="EMBL" id="KAH0889458.1"/>
    </source>
</evidence>
<gene>
    <name evidence="2" type="ORF">HID58_051887</name>
</gene>
<feature type="domain" description="Peptidase C1A papain C-terminal" evidence="1">
    <location>
        <begin position="7"/>
        <end position="40"/>
    </location>
</feature>
<protein>
    <recommendedName>
        <fullName evidence="1">Peptidase C1A papain C-terminal domain-containing protein</fullName>
    </recommendedName>
</protein>
<dbReference type="SUPFAM" id="SSF54001">
    <property type="entry name" value="Cysteine proteinases"/>
    <property type="match status" value="1"/>
</dbReference>